<protein>
    <recommendedName>
        <fullName evidence="1">Doubled CXXCH motif domain-containing protein</fullName>
    </recommendedName>
</protein>
<proteinExistence type="predicted"/>
<evidence type="ECO:0000259" key="1">
    <source>
        <dbReference type="Pfam" id="PF09699"/>
    </source>
</evidence>
<reference evidence="2 3" key="1">
    <citation type="submission" date="2019-08" db="EMBL/GenBank/DDBJ databases">
        <title>Complete genome sequence of Thermosulfurimonas marina SU872T, an anaerobic thermophilic chemolithoautotrophic bacterium isolated from a shallow marine hydrothermal vent.</title>
        <authorList>
            <person name="Allioux M."/>
            <person name="Jebbar M."/>
            <person name="Slobodkina G."/>
            <person name="Slobodkin A."/>
            <person name="Moalic Y."/>
            <person name="Frolova A."/>
            <person name="Shao Z."/>
            <person name="Alain K."/>
        </authorList>
    </citation>
    <scope>NUCLEOTIDE SEQUENCE [LARGE SCALE GENOMIC DNA]</scope>
    <source>
        <strain evidence="2 3">SU872</strain>
    </source>
</reference>
<dbReference type="Pfam" id="PF09699">
    <property type="entry name" value="Paired_CXXCH_1"/>
    <property type="match status" value="1"/>
</dbReference>
<accession>A0A6H1WRG5</accession>
<sequence>MTPGSDAVMCLSCHYAHAGPYPDMLRWDYRTCVAGGGENPKCGCFVCHTTKD</sequence>
<organism evidence="2 3">
    <name type="scientific">Thermosulfurimonas marina</name>
    <dbReference type="NCBI Taxonomy" id="2047767"/>
    <lineage>
        <taxon>Bacteria</taxon>
        <taxon>Pseudomonadati</taxon>
        <taxon>Thermodesulfobacteriota</taxon>
        <taxon>Thermodesulfobacteria</taxon>
        <taxon>Thermodesulfobacteriales</taxon>
        <taxon>Thermodesulfobacteriaceae</taxon>
        <taxon>Thermosulfurimonas</taxon>
    </lineage>
</organism>
<dbReference type="EMBL" id="CP042909">
    <property type="protein sequence ID" value="QJA05750.1"/>
    <property type="molecule type" value="Genomic_DNA"/>
</dbReference>
<keyword evidence="3" id="KW-1185">Reference proteome</keyword>
<evidence type="ECO:0000313" key="3">
    <source>
        <dbReference type="Proteomes" id="UP000501253"/>
    </source>
</evidence>
<feature type="domain" description="Doubled CXXCH motif" evidence="1">
    <location>
        <begin position="9"/>
        <end position="51"/>
    </location>
</feature>
<dbReference type="KEGG" id="tmai:FVE67_02585"/>
<dbReference type="RefSeq" id="WP_168719110.1">
    <property type="nucleotide sequence ID" value="NZ_CP042909.1"/>
</dbReference>
<dbReference type="InterPro" id="IPR010177">
    <property type="entry name" value="Paired_CXXCH_1"/>
</dbReference>
<gene>
    <name evidence="2" type="ORF">FVE67_02585</name>
</gene>
<dbReference type="Proteomes" id="UP000501253">
    <property type="component" value="Chromosome"/>
</dbReference>
<dbReference type="AlphaFoldDB" id="A0A6H1WRG5"/>
<name>A0A6H1WRG5_9BACT</name>
<evidence type="ECO:0000313" key="2">
    <source>
        <dbReference type="EMBL" id="QJA05750.1"/>
    </source>
</evidence>